<feature type="compositionally biased region" description="Low complexity" evidence="2">
    <location>
        <begin position="1"/>
        <end position="18"/>
    </location>
</feature>
<sequence length="140" mass="15361">MQPDNAQPAPAGEPGSAGPDDRDRSSWAPVDPRDPSAARLTELLHERLILLDRIRGLEATLETQEQRTASGSVPELVREREAMQEALEEAVERARVERNTHAQAVAAALATQAEEFHRSATWRLGSALVKPLRALRLTKG</sequence>
<reference evidence="3 4" key="1">
    <citation type="submission" date="2017-11" db="EMBL/GenBank/DDBJ databases">
        <title>Genomic Encyclopedia of Archaeal and Bacterial Type Strains, Phase II (KMG-II): From Individual Species to Whole Genera.</title>
        <authorList>
            <person name="Goeker M."/>
        </authorList>
    </citation>
    <scope>NUCLEOTIDE SEQUENCE [LARGE SCALE GENOMIC DNA]</scope>
    <source>
        <strain evidence="3 4">DSM 25625</strain>
    </source>
</reference>
<dbReference type="AlphaFoldDB" id="A0A2M9BUW8"/>
<name>A0A2M9BUW8_9MICO</name>
<gene>
    <name evidence="3" type="ORF">CLV54_2691</name>
</gene>
<organism evidence="3 4">
    <name type="scientific">Compostimonas suwonensis</name>
    <dbReference type="NCBI Taxonomy" id="1048394"/>
    <lineage>
        <taxon>Bacteria</taxon>
        <taxon>Bacillati</taxon>
        <taxon>Actinomycetota</taxon>
        <taxon>Actinomycetes</taxon>
        <taxon>Micrococcales</taxon>
        <taxon>Microbacteriaceae</taxon>
        <taxon>Compostimonas</taxon>
    </lineage>
</organism>
<dbReference type="EMBL" id="PGFB01000004">
    <property type="protein sequence ID" value="PJJ61741.1"/>
    <property type="molecule type" value="Genomic_DNA"/>
</dbReference>
<accession>A0A2M9BUW8</accession>
<feature type="compositionally biased region" description="Basic and acidic residues" evidence="2">
    <location>
        <begin position="19"/>
        <end position="35"/>
    </location>
</feature>
<keyword evidence="4" id="KW-1185">Reference proteome</keyword>
<evidence type="ECO:0000313" key="3">
    <source>
        <dbReference type="EMBL" id="PJJ61741.1"/>
    </source>
</evidence>
<keyword evidence="1" id="KW-0175">Coiled coil</keyword>
<protein>
    <submittedName>
        <fullName evidence="3">Uncharacterized protein</fullName>
    </submittedName>
</protein>
<feature type="coiled-coil region" evidence="1">
    <location>
        <begin position="73"/>
        <end position="100"/>
    </location>
</feature>
<evidence type="ECO:0000313" key="4">
    <source>
        <dbReference type="Proteomes" id="UP000230161"/>
    </source>
</evidence>
<dbReference type="Proteomes" id="UP000230161">
    <property type="component" value="Unassembled WGS sequence"/>
</dbReference>
<evidence type="ECO:0000256" key="2">
    <source>
        <dbReference type="SAM" id="MobiDB-lite"/>
    </source>
</evidence>
<comment type="caution">
    <text evidence="3">The sequence shown here is derived from an EMBL/GenBank/DDBJ whole genome shotgun (WGS) entry which is preliminary data.</text>
</comment>
<feature type="region of interest" description="Disordered" evidence="2">
    <location>
        <begin position="1"/>
        <end position="35"/>
    </location>
</feature>
<evidence type="ECO:0000256" key="1">
    <source>
        <dbReference type="SAM" id="Coils"/>
    </source>
</evidence>
<proteinExistence type="predicted"/>
<dbReference type="RefSeq" id="WP_100345439.1">
    <property type="nucleotide sequence ID" value="NZ_PGFB01000004.1"/>
</dbReference>